<proteinExistence type="predicted"/>
<evidence type="ECO:0000313" key="1">
    <source>
        <dbReference type="EMBL" id="TDO47808.1"/>
    </source>
</evidence>
<sequence length="185" mass="20109">MCTLHSPARVAIAVYANQLTQTMTGDCIRGVWTLKTASGKTLESTDFENGGIWRVSDNHPLGIQTWTPAGASGWNGPVPQNTLKVDIRLGTGAWISSSRKGAVVTLTGTALLYSQGDHKWFKRSAAGVFQYRDRGTTAWKPLKAVRTSSAGTVTMAYTYAPTRDYRFALYSTPISWDVASAVTTR</sequence>
<protein>
    <submittedName>
        <fullName evidence="1">Uncharacterized protein</fullName>
    </submittedName>
</protein>
<evidence type="ECO:0000313" key="2">
    <source>
        <dbReference type="Proteomes" id="UP000295388"/>
    </source>
</evidence>
<reference evidence="1 2" key="1">
    <citation type="submission" date="2019-03" db="EMBL/GenBank/DDBJ databases">
        <title>Genomic Encyclopedia of Type Strains, Phase III (KMG-III): the genomes of soil and plant-associated and newly described type strains.</title>
        <authorList>
            <person name="Whitman W."/>
        </authorList>
    </citation>
    <scope>NUCLEOTIDE SEQUENCE [LARGE SCALE GENOMIC DNA]</scope>
    <source>
        <strain evidence="1 2">VKM Ac-2527</strain>
    </source>
</reference>
<accession>A0A4R6KCN1</accession>
<gene>
    <name evidence="1" type="ORF">EV643_108122</name>
</gene>
<keyword evidence="2" id="KW-1185">Reference proteome</keyword>
<dbReference type="AlphaFoldDB" id="A0A4R6KCN1"/>
<name>A0A4R6KCN1_9ACTN</name>
<dbReference type="Proteomes" id="UP000295388">
    <property type="component" value="Unassembled WGS sequence"/>
</dbReference>
<comment type="caution">
    <text evidence="1">The sequence shown here is derived from an EMBL/GenBank/DDBJ whole genome shotgun (WGS) entry which is preliminary data.</text>
</comment>
<dbReference type="EMBL" id="SNWQ01000008">
    <property type="protein sequence ID" value="TDO47808.1"/>
    <property type="molecule type" value="Genomic_DNA"/>
</dbReference>
<organism evidence="1 2">
    <name type="scientific">Kribbella caucasensis</name>
    <dbReference type="NCBI Taxonomy" id="2512215"/>
    <lineage>
        <taxon>Bacteria</taxon>
        <taxon>Bacillati</taxon>
        <taxon>Actinomycetota</taxon>
        <taxon>Actinomycetes</taxon>
        <taxon>Propionibacteriales</taxon>
        <taxon>Kribbellaceae</taxon>
        <taxon>Kribbella</taxon>
    </lineage>
</organism>